<comment type="caution">
    <text evidence="2">The sequence shown here is derived from an EMBL/GenBank/DDBJ whole genome shotgun (WGS) entry which is preliminary data.</text>
</comment>
<dbReference type="EMBL" id="JACXVP010000002">
    <property type="protein sequence ID" value="KAG5620326.1"/>
    <property type="molecule type" value="Genomic_DNA"/>
</dbReference>
<feature type="region of interest" description="Disordered" evidence="1">
    <location>
        <begin position="45"/>
        <end position="80"/>
    </location>
</feature>
<keyword evidence="3" id="KW-1185">Reference proteome</keyword>
<gene>
    <name evidence="2" type="ORF">H5410_005544</name>
</gene>
<evidence type="ECO:0000256" key="1">
    <source>
        <dbReference type="SAM" id="MobiDB-lite"/>
    </source>
</evidence>
<name>A0A9J6A6P7_SOLCO</name>
<protein>
    <submittedName>
        <fullName evidence="2">Uncharacterized protein</fullName>
    </submittedName>
</protein>
<organism evidence="2 3">
    <name type="scientific">Solanum commersonii</name>
    <name type="common">Commerson's wild potato</name>
    <name type="synonym">Commerson's nightshade</name>
    <dbReference type="NCBI Taxonomy" id="4109"/>
    <lineage>
        <taxon>Eukaryota</taxon>
        <taxon>Viridiplantae</taxon>
        <taxon>Streptophyta</taxon>
        <taxon>Embryophyta</taxon>
        <taxon>Tracheophyta</taxon>
        <taxon>Spermatophyta</taxon>
        <taxon>Magnoliopsida</taxon>
        <taxon>eudicotyledons</taxon>
        <taxon>Gunneridae</taxon>
        <taxon>Pentapetalae</taxon>
        <taxon>asterids</taxon>
        <taxon>lamiids</taxon>
        <taxon>Solanales</taxon>
        <taxon>Solanaceae</taxon>
        <taxon>Solanoideae</taxon>
        <taxon>Solaneae</taxon>
        <taxon>Solanum</taxon>
    </lineage>
</organism>
<sequence>MGVMLSTEERLDEIASRYPLNEHAEALLGLEPSFVEAVWDDVPIDEDKRRTMSDSESDSDAEEGDLLALEGTNDDVDMVE</sequence>
<dbReference type="Proteomes" id="UP000824120">
    <property type="component" value="Chromosome 2"/>
</dbReference>
<proteinExistence type="predicted"/>
<feature type="compositionally biased region" description="Acidic residues" evidence="1">
    <location>
        <begin position="55"/>
        <end position="65"/>
    </location>
</feature>
<evidence type="ECO:0000313" key="2">
    <source>
        <dbReference type="EMBL" id="KAG5620326.1"/>
    </source>
</evidence>
<accession>A0A9J6A6P7</accession>
<dbReference type="AlphaFoldDB" id="A0A9J6A6P7"/>
<reference evidence="2 3" key="1">
    <citation type="submission" date="2020-09" db="EMBL/GenBank/DDBJ databases">
        <title>De no assembly of potato wild relative species, Solanum commersonii.</title>
        <authorList>
            <person name="Cho K."/>
        </authorList>
    </citation>
    <scope>NUCLEOTIDE SEQUENCE [LARGE SCALE GENOMIC DNA]</scope>
    <source>
        <strain evidence="2">LZ3.2</strain>
        <tissue evidence="2">Leaf</tissue>
    </source>
</reference>
<evidence type="ECO:0000313" key="3">
    <source>
        <dbReference type="Proteomes" id="UP000824120"/>
    </source>
</evidence>